<gene>
    <name evidence="2" type="ORF">JGI25_00882</name>
</gene>
<dbReference type="GO" id="GO:0005886">
    <property type="term" value="C:plasma membrane"/>
    <property type="evidence" value="ECO:0007669"/>
    <property type="project" value="TreeGrafter"/>
</dbReference>
<dbReference type="SUPFAM" id="SSF82866">
    <property type="entry name" value="Multidrug efflux transporter AcrB transmembrane domain"/>
    <property type="match status" value="1"/>
</dbReference>
<dbReference type="Proteomes" id="UP000243105">
    <property type="component" value="Unassembled WGS sequence"/>
</dbReference>
<keyword evidence="1" id="KW-1133">Transmembrane helix</keyword>
<reference evidence="2 3" key="1">
    <citation type="submission" date="2015-11" db="EMBL/GenBank/DDBJ databases">
        <authorList>
            <person name="Varghese N."/>
        </authorList>
    </citation>
    <scope>NUCLEOTIDE SEQUENCE [LARGE SCALE GENOMIC DNA]</scope>
    <source>
        <strain evidence="2 3">JGI-25</strain>
    </source>
</reference>
<accession>A0A916LKG1</accession>
<dbReference type="Pfam" id="PF00873">
    <property type="entry name" value="ACR_tran"/>
    <property type="match status" value="1"/>
</dbReference>
<dbReference type="PRINTS" id="PR00702">
    <property type="entry name" value="ACRIFLAVINRP"/>
</dbReference>
<dbReference type="InterPro" id="IPR001036">
    <property type="entry name" value="Acrflvin-R"/>
</dbReference>
<evidence type="ECO:0000256" key="1">
    <source>
        <dbReference type="SAM" id="Phobius"/>
    </source>
</evidence>
<name>A0A916LKG1_KRYT1</name>
<evidence type="ECO:0000313" key="3">
    <source>
        <dbReference type="Proteomes" id="UP000243105"/>
    </source>
</evidence>
<keyword evidence="1" id="KW-0812">Transmembrane</keyword>
<dbReference type="EMBL" id="CZVV01000051">
    <property type="protein sequence ID" value="CUT01394.1"/>
    <property type="molecule type" value="Genomic_DNA"/>
</dbReference>
<sequence length="122" mass="13352">GLLVFGVPFGLTAFMGLIMLVGIVVNNAIVLVDYTNLLRARGYEFYTSIITAGKTRLRPVLMTTFTTILGTLPLAVFKGEGSELWRPLGITMLGGLTFSTLITLVLVPTIYSIFEHKKVEVK</sequence>
<feature type="transmembrane region" description="Helical" evidence="1">
    <location>
        <begin position="89"/>
        <end position="114"/>
    </location>
</feature>
<evidence type="ECO:0000313" key="2">
    <source>
        <dbReference type="EMBL" id="CUT01394.1"/>
    </source>
</evidence>
<protein>
    <submittedName>
        <fullName evidence="2">AcrB/AcrD/AcrF family protein</fullName>
    </submittedName>
</protein>
<proteinExistence type="predicted"/>
<organism evidence="2 3">
    <name type="scientific">Kryptobacter tengchongensis</name>
    <dbReference type="NCBI Taxonomy" id="1643429"/>
    <lineage>
        <taxon>Bacteria</taxon>
        <taxon>Pseudomonadati</taxon>
        <taxon>Candidatus Kryptoniota</taxon>
        <taxon>Candidatus Kryptobacter</taxon>
    </lineage>
</organism>
<dbReference type="PANTHER" id="PTHR32063">
    <property type="match status" value="1"/>
</dbReference>
<dbReference type="RefSeq" id="WP_143713611.1">
    <property type="nucleotide sequence ID" value="NZ_CZVV01000051.1"/>
</dbReference>
<dbReference type="GO" id="GO:0042910">
    <property type="term" value="F:xenobiotic transmembrane transporter activity"/>
    <property type="evidence" value="ECO:0007669"/>
    <property type="project" value="TreeGrafter"/>
</dbReference>
<dbReference type="AlphaFoldDB" id="A0A916LKG1"/>
<dbReference type="Gene3D" id="1.20.1640.10">
    <property type="entry name" value="Multidrug efflux transporter AcrB transmembrane domain"/>
    <property type="match status" value="1"/>
</dbReference>
<feature type="non-terminal residue" evidence="2">
    <location>
        <position position="1"/>
    </location>
</feature>
<dbReference type="PANTHER" id="PTHR32063:SF0">
    <property type="entry name" value="SWARMING MOTILITY PROTEIN SWRC"/>
    <property type="match status" value="1"/>
</dbReference>
<feature type="transmembrane region" description="Helical" evidence="1">
    <location>
        <begin position="59"/>
        <end position="77"/>
    </location>
</feature>
<comment type="caution">
    <text evidence="2">The sequence shown here is derived from an EMBL/GenBank/DDBJ whole genome shotgun (WGS) entry which is preliminary data.</text>
</comment>
<feature type="transmembrane region" description="Helical" evidence="1">
    <location>
        <begin position="12"/>
        <end position="38"/>
    </location>
</feature>
<keyword evidence="1" id="KW-0472">Membrane</keyword>